<name>A0A518CMQ7_9PLAN</name>
<evidence type="ECO:0000313" key="2">
    <source>
        <dbReference type="EMBL" id="QDU80484.1"/>
    </source>
</evidence>
<proteinExistence type="predicted"/>
<dbReference type="Proteomes" id="UP000317178">
    <property type="component" value="Chromosome"/>
</dbReference>
<accession>A0A518CMQ7</accession>
<dbReference type="EMBL" id="CP036281">
    <property type="protein sequence ID" value="QDU80484.1"/>
    <property type="molecule type" value="Genomic_DNA"/>
</dbReference>
<feature type="signal peptide" evidence="1">
    <location>
        <begin position="1"/>
        <end position="22"/>
    </location>
</feature>
<organism evidence="2 3">
    <name type="scientific">Polystyrenella longa</name>
    <dbReference type="NCBI Taxonomy" id="2528007"/>
    <lineage>
        <taxon>Bacteria</taxon>
        <taxon>Pseudomonadati</taxon>
        <taxon>Planctomycetota</taxon>
        <taxon>Planctomycetia</taxon>
        <taxon>Planctomycetales</taxon>
        <taxon>Planctomycetaceae</taxon>
        <taxon>Polystyrenella</taxon>
    </lineage>
</organism>
<dbReference type="OrthoDB" id="282802at2"/>
<dbReference type="KEGG" id="plon:Pla110_22140"/>
<keyword evidence="3" id="KW-1185">Reference proteome</keyword>
<feature type="chain" id="PRO_5022111344" evidence="1">
    <location>
        <begin position="23"/>
        <end position="171"/>
    </location>
</feature>
<dbReference type="AlphaFoldDB" id="A0A518CMQ7"/>
<evidence type="ECO:0000313" key="3">
    <source>
        <dbReference type="Proteomes" id="UP000317178"/>
    </source>
</evidence>
<keyword evidence="1" id="KW-0732">Signal</keyword>
<sequence precursor="true">MPVYLPVLLFASILFFMDCTYAACESPFEITTEHTQDNVEVSVAEKSVIISIHSPFGISQSIIERKTEHWPEKVILRLYLKGMEHLKITNEKVVLEAAVSSTDVRLWMNGKEDLPINAQSPYWMDIRKVGKDGKPVSEIPLTDGYFEMELPKAMLKNNPKSITFNWIDFYR</sequence>
<protein>
    <submittedName>
        <fullName evidence="2">Uncharacterized protein</fullName>
    </submittedName>
</protein>
<evidence type="ECO:0000256" key="1">
    <source>
        <dbReference type="SAM" id="SignalP"/>
    </source>
</evidence>
<reference evidence="2 3" key="1">
    <citation type="submission" date="2019-02" db="EMBL/GenBank/DDBJ databases">
        <title>Deep-cultivation of Planctomycetes and their phenomic and genomic characterization uncovers novel biology.</title>
        <authorList>
            <person name="Wiegand S."/>
            <person name="Jogler M."/>
            <person name="Boedeker C."/>
            <person name="Pinto D."/>
            <person name="Vollmers J."/>
            <person name="Rivas-Marin E."/>
            <person name="Kohn T."/>
            <person name="Peeters S.H."/>
            <person name="Heuer A."/>
            <person name="Rast P."/>
            <person name="Oberbeckmann S."/>
            <person name="Bunk B."/>
            <person name="Jeske O."/>
            <person name="Meyerdierks A."/>
            <person name="Storesund J.E."/>
            <person name="Kallscheuer N."/>
            <person name="Luecker S."/>
            <person name="Lage O.M."/>
            <person name="Pohl T."/>
            <person name="Merkel B.J."/>
            <person name="Hornburger P."/>
            <person name="Mueller R.-W."/>
            <person name="Bruemmer F."/>
            <person name="Labrenz M."/>
            <person name="Spormann A.M."/>
            <person name="Op den Camp H."/>
            <person name="Overmann J."/>
            <person name="Amann R."/>
            <person name="Jetten M.S.M."/>
            <person name="Mascher T."/>
            <person name="Medema M.H."/>
            <person name="Devos D.P."/>
            <person name="Kaster A.-K."/>
            <person name="Ovreas L."/>
            <person name="Rohde M."/>
            <person name="Galperin M.Y."/>
            <person name="Jogler C."/>
        </authorList>
    </citation>
    <scope>NUCLEOTIDE SEQUENCE [LARGE SCALE GENOMIC DNA]</scope>
    <source>
        <strain evidence="2 3">Pla110</strain>
    </source>
</reference>
<gene>
    <name evidence="2" type="ORF">Pla110_22140</name>
</gene>
<dbReference type="RefSeq" id="WP_144995761.1">
    <property type="nucleotide sequence ID" value="NZ_CP036281.1"/>
</dbReference>